<accession>A0ABP9CWE7</accession>
<gene>
    <name evidence="11" type="ORF">GCM10023331_00430</name>
</gene>
<organism evidence="11 12">
    <name type="scientific">Algivirga pacifica</name>
    <dbReference type="NCBI Taxonomy" id="1162670"/>
    <lineage>
        <taxon>Bacteria</taxon>
        <taxon>Pseudomonadati</taxon>
        <taxon>Bacteroidota</taxon>
        <taxon>Cytophagia</taxon>
        <taxon>Cytophagales</taxon>
        <taxon>Flammeovirgaceae</taxon>
        <taxon>Algivirga</taxon>
    </lineage>
</organism>
<feature type="transmembrane region" description="Helical" evidence="9">
    <location>
        <begin position="416"/>
        <end position="436"/>
    </location>
</feature>
<dbReference type="Proteomes" id="UP001500298">
    <property type="component" value="Unassembled WGS sequence"/>
</dbReference>
<feature type="transmembrane region" description="Helical" evidence="9">
    <location>
        <begin position="123"/>
        <end position="156"/>
    </location>
</feature>
<feature type="domain" description="Na+/H+ antiporter NhaC-like C-terminal" evidence="10">
    <location>
        <begin position="66"/>
        <end position="225"/>
    </location>
</feature>
<keyword evidence="2" id="KW-0813">Transport</keyword>
<keyword evidence="7 9" id="KW-0472">Membrane</keyword>
<comment type="subcellular location">
    <subcellularLocation>
        <location evidence="1">Cell membrane</location>
        <topology evidence="1">Multi-pass membrane protein</topology>
    </subcellularLocation>
</comment>
<dbReference type="EMBL" id="BAABJX010000001">
    <property type="protein sequence ID" value="GAA4819953.1"/>
    <property type="molecule type" value="Genomic_DNA"/>
</dbReference>
<sequence length="446" mass="46737">MSSIETTATPEKQQAVPKKSGKALLPLGVFLVTYLGTSIITGDFYAFPAILAFLVAGASSLLLDWKTPFAERIALFAKGMGHGDIMQMSLIFILAGAFAQVGREMGAITSTVNLGLTLLPAEILVAGLFVVACFIAISIGTSVGTVSAVAPIGVALAEQIGLPLPMVLGAVIGGAMFGDNLSMISDTTIAASRTQGAKMSDKFQENFKIVMPAAVLTIIIYVVMNYGNVPSSGEEYPYEWIKVLPYVLVLLAAVAGVHVMIVLSGGILISGAIGLYTGAFNWKAYGAAIQTGISGMSELVVMCLIIGGMVSMIRHNGGINFIIDQILKRVKSKKGAELGIGVLISLVGACTANNTIAIIVAGPIAKDIAQKFQITPKRSASILDTFSCFAQGILPYGAQILIAVGIASQAVTPLQIMGYMFYPYLMGLSTLLFIFLKKDQEATTTA</sequence>
<feature type="transmembrane region" description="Helical" evidence="9">
    <location>
        <begin position="343"/>
        <end position="365"/>
    </location>
</feature>
<keyword evidence="3" id="KW-0050">Antiport</keyword>
<evidence type="ECO:0000256" key="2">
    <source>
        <dbReference type="ARBA" id="ARBA00022448"/>
    </source>
</evidence>
<evidence type="ECO:0000256" key="8">
    <source>
        <dbReference type="ARBA" id="ARBA00038435"/>
    </source>
</evidence>
<evidence type="ECO:0000313" key="11">
    <source>
        <dbReference type="EMBL" id="GAA4819953.1"/>
    </source>
</evidence>
<evidence type="ECO:0000256" key="7">
    <source>
        <dbReference type="ARBA" id="ARBA00023136"/>
    </source>
</evidence>
<dbReference type="Pfam" id="PF03553">
    <property type="entry name" value="Na_H_antiporter"/>
    <property type="match status" value="2"/>
</dbReference>
<evidence type="ECO:0000256" key="4">
    <source>
        <dbReference type="ARBA" id="ARBA00022475"/>
    </source>
</evidence>
<feature type="transmembrane region" description="Helical" evidence="9">
    <location>
        <begin position="209"/>
        <end position="227"/>
    </location>
</feature>
<dbReference type="InterPro" id="IPR052180">
    <property type="entry name" value="NhaC_Na-H+_Antiporter"/>
</dbReference>
<dbReference type="PANTHER" id="PTHR33451">
    <property type="entry name" value="MALATE-2H(+)/NA(+)-LACTATE ANTIPORTER"/>
    <property type="match status" value="1"/>
</dbReference>
<proteinExistence type="inferred from homology"/>
<evidence type="ECO:0000256" key="9">
    <source>
        <dbReference type="SAM" id="Phobius"/>
    </source>
</evidence>
<evidence type="ECO:0000256" key="6">
    <source>
        <dbReference type="ARBA" id="ARBA00022989"/>
    </source>
</evidence>
<evidence type="ECO:0000259" key="10">
    <source>
        <dbReference type="Pfam" id="PF03553"/>
    </source>
</evidence>
<reference evidence="12" key="1">
    <citation type="journal article" date="2019" name="Int. J. Syst. Evol. Microbiol.">
        <title>The Global Catalogue of Microorganisms (GCM) 10K type strain sequencing project: providing services to taxonomists for standard genome sequencing and annotation.</title>
        <authorList>
            <consortium name="The Broad Institute Genomics Platform"/>
            <consortium name="The Broad Institute Genome Sequencing Center for Infectious Disease"/>
            <person name="Wu L."/>
            <person name="Ma J."/>
        </authorList>
    </citation>
    <scope>NUCLEOTIDE SEQUENCE [LARGE SCALE GENOMIC DNA]</scope>
    <source>
        <strain evidence="12">JCM 18326</strain>
    </source>
</reference>
<dbReference type="InterPro" id="IPR018461">
    <property type="entry name" value="Na/H_Antiport_NhaC-like_C"/>
</dbReference>
<feature type="transmembrane region" description="Helical" evidence="9">
    <location>
        <begin position="23"/>
        <end position="40"/>
    </location>
</feature>
<keyword evidence="5 9" id="KW-0812">Transmembrane</keyword>
<dbReference type="RefSeq" id="WP_345368390.1">
    <property type="nucleotide sequence ID" value="NZ_BAABJX010000001.1"/>
</dbReference>
<evidence type="ECO:0000313" key="12">
    <source>
        <dbReference type="Proteomes" id="UP001500298"/>
    </source>
</evidence>
<dbReference type="PANTHER" id="PTHR33451:SF5">
    <property type="entry name" value="NA+_H+ ANTIPORTER"/>
    <property type="match status" value="1"/>
</dbReference>
<feature type="transmembrane region" description="Helical" evidence="9">
    <location>
        <begin position="85"/>
        <end position="103"/>
    </location>
</feature>
<keyword evidence="12" id="KW-1185">Reference proteome</keyword>
<name>A0ABP9CWE7_9BACT</name>
<feature type="transmembrane region" description="Helical" evidence="9">
    <location>
        <begin position="247"/>
        <end position="278"/>
    </location>
</feature>
<keyword evidence="4" id="KW-1003">Cell membrane</keyword>
<comment type="similarity">
    <text evidence="8">Belongs to the NhaC Na(+)/H(+) (TC 2.A.35) antiporter family.</text>
</comment>
<comment type="caution">
    <text evidence="11">The sequence shown here is derived from an EMBL/GenBank/DDBJ whole genome shotgun (WGS) entry which is preliminary data.</text>
</comment>
<feature type="transmembrane region" description="Helical" evidence="9">
    <location>
        <begin position="46"/>
        <end position="65"/>
    </location>
</feature>
<feature type="domain" description="Na+/H+ antiporter NhaC-like C-terminal" evidence="10">
    <location>
        <begin position="253"/>
        <end position="435"/>
    </location>
</feature>
<evidence type="ECO:0000256" key="1">
    <source>
        <dbReference type="ARBA" id="ARBA00004651"/>
    </source>
</evidence>
<keyword evidence="6 9" id="KW-1133">Transmembrane helix</keyword>
<evidence type="ECO:0000256" key="3">
    <source>
        <dbReference type="ARBA" id="ARBA00022449"/>
    </source>
</evidence>
<protein>
    <submittedName>
        <fullName evidence="11">Na+/H+ antiporter NhaC family protein</fullName>
    </submittedName>
</protein>
<evidence type="ECO:0000256" key="5">
    <source>
        <dbReference type="ARBA" id="ARBA00022692"/>
    </source>
</evidence>